<evidence type="ECO:0000313" key="2">
    <source>
        <dbReference type="EMBL" id="CAJ0779881.1"/>
    </source>
</evidence>
<gene>
    <name evidence="2" type="ORF">LMG7141_00943</name>
</gene>
<name>A0ABN9IJM4_9RALS</name>
<keyword evidence="3" id="KW-1185">Reference proteome</keyword>
<feature type="region of interest" description="Disordered" evidence="1">
    <location>
        <begin position="26"/>
        <end position="51"/>
    </location>
</feature>
<protein>
    <submittedName>
        <fullName evidence="2">Uncharacterized protein</fullName>
    </submittedName>
</protein>
<feature type="compositionally biased region" description="Basic and acidic residues" evidence="1">
    <location>
        <begin position="39"/>
        <end position="51"/>
    </location>
</feature>
<evidence type="ECO:0000313" key="3">
    <source>
        <dbReference type="Proteomes" id="UP001189616"/>
    </source>
</evidence>
<sequence>MRSPPDHLHIDATACDHSCVGSRIAGNGPDMAHRNPTRTVEHAPKGSAEEAHRIRTARAQAERMTVIGDGHAGWVNVRTLRRSDKRWVCECRFISPTGDNSPWVCAASEEGYISRDLALSAGVLLGRALAAHYRRG</sequence>
<organism evidence="2 3">
    <name type="scientific">Ralstonia condita</name>
    <dbReference type="NCBI Taxonomy" id="3058600"/>
    <lineage>
        <taxon>Bacteria</taxon>
        <taxon>Pseudomonadati</taxon>
        <taxon>Pseudomonadota</taxon>
        <taxon>Betaproteobacteria</taxon>
        <taxon>Burkholderiales</taxon>
        <taxon>Burkholderiaceae</taxon>
        <taxon>Ralstonia</taxon>
    </lineage>
</organism>
<accession>A0ABN9IJM4</accession>
<dbReference type="EMBL" id="CATYWO010000001">
    <property type="protein sequence ID" value="CAJ0779881.1"/>
    <property type="molecule type" value="Genomic_DNA"/>
</dbReference>
<proteinExistence type="predicted"/>
<dbReference type="RefSeq" id="WP_316655671.1">
    <property type="nucleotide sequence ID" value="NZ_CATYWO010000001.1"/>
</dbReference>
<evidence type="ECO:0000256" key="1">
    <source>
        <dbReference type="SAM" id="MobiDB-lite"/>
    </source>
</evidence>
<reference evidence="2 3" key="1">
    <citation type="submission" date="2023-07" db="EMBL/GenBank/DDBJ databases">
        <authorList>
            <person name="Peeters C."/>
        </authorList>
    </citation>
    <scope>NUCLEOTIDE SEQUENCE [LARGE SCALE GENOMIC DNA]</scope>
    <source>
        <strain evidence="2 3">LMG 7141</strain>
    </source>
</reference>
<dbReference type="Proteomes" id="UP001189616">
    <property type="component" value="Unassembled WGS sequence"/>
</dbReference>
<comment type="caution">
    <text evidence="2">The sequence shown here is derived from an EMBL/GenBank/DDBJ whole genome shotgun (WGS) entry which is preliminary data.</text>
</comment>